<sequence>MKKVLMMESGSFKTIGGAANDTFELYKYLRARGGFDVELFGDFSKFGYDGALKLEDLESKKFDVVILNSIRDVAIAERYVLHDKGIKTVYVDRGDAVTHYSKALMKRAVAKVPSVMGRLNKPEYFDSKASKLAHSSNSKLARNVRDYVSKSYNIYLLGRMKRWLTCYVAINAEQIDLAKAFFKNSATIEYIPIAPHEKFKKLEIDRDFSGALHVGRLEETQKNVSFLIKGIKKVTDAHSELRGKEILRIIGEGPDEAYYKNLTDSLGLSRCISFSGFKSEGALVNAYNNCGFFVSCSRWESFSRVFIEAMACGTPVLANTNNDKIISYNPKKYVVMDGETGLVYRFGDIGDFSEKFYRLYSDRRLRESLARNAYSYATKEFSIEKTYGRYYEIVSRL</sequence>
<gene>
    <name evidence="2" type="ORF">UNLARM2_0599</name>
</gene>
<feature type="domain" description="Glycosyl transferase family 1" evidence="1">
    <location>
        <begin position="197"/>
        <end position="375"/>
    </location>
</feature>
<dbReference type="AlphaFoldDB" id="C7DHQ7"/>
<evidence type="ECO:0000313" key="3">
    <source>
        <dbReference type="Proteomes" id="UP000332487"/>
    </source>
</evidence>
<dbReference type="InterPro" id="IPR001296">
    <property type="entry name" value="Glyco_trans_1"/>
</dbReference>
<accession>C7DHQ7</accession>
<dbReference type="PANTHER" id="PTHR45947">
    <property type="entry name" value="SULFOQUINOVOSYL TRANSFERASE SQD2"/>
    <property type="match status" value="1"/>
</dbReference>
<dbReference type="GO" id="GO:0016757">
    <property type="term" value="F:glycosyltransferase activity"/>
    <property type="evidence" value="ECO:0007669"/>
    <property type="project" value="InterPro"/>
</dbReference>
<dbReference type="CDD" id="cd03801">
    <property type="entry name" value="GT4_PimA-like"/>
    <property type="match status" value="1"/>
</dbReference>
<evidence type="ECO:0000313" key="2">
    <source>
        <dbReference type="EMBL" id="EET90159.1"/>
    </source>
</evidence>
<organism evidence="2 3">
    <name type="scientific">Candidatus Micrarchaeum acidiphilum ARMAN-2</name>
    <dbReference type="NCBI Taxonomy" id="425595"/>
    <lineage>
        <taxon>Archaea</taxon>
        <taxon>Candidatus Micrarchaeota</taxon>
        <taxon>Candidatus Micrarchaeia</taxon>
        <taxon>Candidatus Micrarchaeales</taxon>
        <taxon>Candidatus Micrarchaeaceae</taxon>
        <taxon>Candidatus Micrarchaeum</taxon>
    </lineage>
</organism>
<keyword evidence="3" id="KW-1185">Reference proteome</keyword>
<dbReference type="SUPFAM" id="SSF53756">
    <property type="entry name" value="UDP-Glycosyltransferase/glycogen phosphorylase"/>
    <property type="match status" value="1"/>
</dbReference>
<proteinExistence type="predicted"/>
<dbReference type="PANTHER" id="PTHR45947:SF3">
    <property type="entry name" value="SULFOQUINOVOSYL TRANSFERASE SQD2"/>
    <property type="match status" value="1"/>
</dbReference>
<dbReference type="Proteomes" id="UP000332487">
    <property type="component" value="Unassembled WGS sequence"/>
</dbReference>
<dbReference type="Gene3D" id="3.40.50.2000">
    <property type="entry name" value="Glycogen Phosphorylase B"/>
    <property type="match status" value="2"/>
</dbReference>
<keyword evidence="2" id="KW-0808">Transferase</keyword>
<reference evidence="2 3" key="1">
    <citation type="journal article" date="2009" name="Genome Biol.">
        <title>Community-wide analysis of microbial genome sequence signatures.</title>
        <authorList>
            <person name="Dick G.J."/>
            <person name="Andersson A.F."/>
            <person name="Baker B.J."/>
            <person name="Simmons S.L."/>
            <person name="Thomas B.C."/>
            <person name="Yelton A.P."/>
            <person name="Banfield J.F."/>
        </authorList>
    </citation>
    <scope>NUCLEOTIDE SEQUENCE [LARGE SCALE GENOMIC DNA]</scope>
    <source>
        <strain evidence="2">ARMAN-2</strain>
    </source>
</reference>
<dbReference type="EMBL" id="GG697240">
    <property type="protein sequence ID" value="EET90159.1"/>
    <property type="molecule type" value="Genomic_DNA"/>
</dbReference>
<name>C7DHQ7_MICA2</name>
<reference evidence="2 3" key="2">
    <citation type="journal article" date="2010" name="Proc. Natl. Acad. Sci. U.S.A.">
        <title>Enigmatic, ultrasmall, uncultivated Archaea.</title>
        <authorList>
            <person name="Baker B.J."/>
            <person name="Comolli L.R."/>
            <person name="Dick G.J."/>
            <person name="Hauser L.J."/>
            <person name="Hyatt D."/>
            <person name="Dill B.D."/>
            <person name="Land M.L."/>
            <person name="Verberkmoes N.C."/>
            <person name="Hettich R.L."/>
            <person name="Banfield J.F."/>
        </authorList>
    </citation>
    <scope>NUCLEOTIDE SEQUENCE [LARGE SCALE GENOMIC DNA]</scope>
    <source>
        <strain evidence="2">ARMAN-2</strain>
    </source>
</reference>
<dbReference type="Pfam" id="PF00534">
    <property type="entry name" value="Glycos_transf_1"/>
    <property type="match status" value="1"/>
</dbReference>
<evidence type="ECO:0000259" key="1">
    <source>
        <dbReference type="Pfam" id="PF00534"/>
    </source>
</evidence>
<dbReference type="InterPro" id="IPR050194">
    <property type="entry name" value="Glycosyltransferase_grp1"/>
</dbReference>
<protein>
    <submittedName>
        <fullName evidence="2">Glycosyl transferase group 1</fullName>
    </submittedName>
</protein>